<dbReference type="PROSITE" id="PS50144">
    <property type="entry name" value="MATH"/>
    <property type="match status" value="2"/>
</dbReference>
<dbReference type="EMBL" id="JBBPBM010000057">
    <property type="protein sequence ID" value="KAK8516766.1"/>
    <property type="molecule type" value="Genomic_DNA"/>
</dbReference>
<proteinExistence type="predicted"/>
<accession>A0ABR2CBX6</accession>
<dbReference type="SUPFAM" id="SSF49599">
    <property type="entry name" value="TRAF domain-like"/>
    <property type="match status" value="2"/>
</dbReference>
<dbReference type="Gene3D" id="2.60.210.10">
    <property type="entry name" value="Apoptosis, Tumor Necrosis Factor Receptor Associated Protein 2, Chain A"/>
    <property type="match status" value="2"/>
</dbReference>
<sequence length="365" mass="42582">MKEQSKAKQTPPARKRSLLSRPKEADGNKVVLGKERLDDQTQDQDKEIETAKAESGEVLRTLREVPPTHYLLQIESFKALIACLNKMGLRCYRSKDFQVSNYSWKLLLYPGIEKEGNGKIYLSLKMMNPPLHRDIPAVVIFFLYDQREKKYLSIQEIKTSQFGEDENWQSKRFPIVSLKEFEDASSRYLVNDKCTFGVEVFVLENENKHKSVFRTLKKTNENVYIWNVKKPYDLMGRGMLSPAFSIENLIWKLHVYSKGNKEKGKYWSISLCLPKDQNEFSLGWKAYVEFKLSLSYNHHKLSKRGKAWFSGNDRAWGFPKFINWDDLREYDGVDIEAQIISISMSIENNVLKHPFPSDDIHTLSD</sequence>
<dbReference type="Proteomes" id="UP001472677">
    <property type="component" value="Unassembled WGS sequence"/>
</dbReference>
<dbReference type="PANTHER" id="PTHR46162">
    <property type="entry name" value="TRAF-LIKE FAMILY PROTEIN"/>
    <property type="match status" value="1"/>
</dbReference>
<gene>
    <name evidence="3" type="ORF">V6N12_049481</name>
</gene>
<dbReference type="InterPro" id="IPR002083">
    <property type="entry name" value="MATH/TRAF_dom"/>
</dbReference>
<feature type="compositionally biased region" description="Basic and acidic residues" evidence="1">
    <location>
        <begin position="21"/>
        <end position="45"/>
    </location>
</feature>
<dbReference type="SMART" id="SM00061">
    <property type="entry name" value="MATH"/>
    <property type="match status" value="1"/>
</dbReference>
<feature type="region of interest" description="Disordered" evidence="1">
    <location>
        <begin position="1"/>
        <end position="45"/>
    </location>
</feature>
<evidence type="ECO:0000313" key="3">
    <source>
        <dbReference type="EMBL" id="KAK8516766.1"/>
    </source>
</evidence>
<reference evidence="3 4" key="1">
    <citation type="journal article" date="2024" name="G3 (Bethesda)">
        <title>Genome assembly of Hibiscus sabdariffa L. provides insights into metabolisms of medicinal natural products.</title>
        <authorList>
            <person name="Kim T."/>
        </authorList>
    </citation>
    <scope>NUCLEOTIDE SEQUENCE [LARGE SCALE GENOMIC DNA]</scope>
    <source>
        <strain evidence="3">TK-2024</strain>
        <tissue evidence="3">Old leaves</tissue>
    </source>
</reference>
<dbReference type="Pfam" id="PF22486">
    <property type="entry name" value="MATH_2"/>
    <property type="match status" value="2"/>
</dbReference>
<feature type="domain" description="MATH" evidence="2">
    <location>
        <begin position="221"/>
        <end position="350"/>
    </location>
</feature>
<protein>
    <recommendedName>
        <fullName evidence="2">MATH domain-containing protein</fullName>
    </recommendedName>
</protein>
<dbReference type="CDD" id="cd00121">
    <property type="entry name" value="MATH"/>
    <property type="match status" value="2"/>
</dbReference>
<organism evidence="3 4">
    <name type="scientific">Hibiscus sabdariffa</name>
    <name type="common">roselle</name>
    <dbReference type="NCBI Taxonomy" id="183260"/>
    <lineage>
        <taxon>Eukaryota</taxon>
        <taxon>Viridiplantae</taxon>
        <taxon>Streptophyta</taxon>
        <taxon>Embryophyta</taxon>
        <taxon>Tracheophyta</taxon>
        <taxon>Spermatophyta</taxon>
        <taxon>Magnoliopsida</taxon>
        <taxon>eudicotyledons</taxon>
        <taxon>Gunneridae</taxon>
        <taxon>Pentapetalae</taxon>
        <taxon>rosids</taxon>
        <taxon>malvids</taxon>
        <taxon>Malvales</taxon>
        <taxon>Malvaceae</taxon>
        <taxon>Malvoideae</taxon>
        <taxon>Hibiscus</taxon>
    </lineage>
</organism>
<name>A0ABR2CBX6_9ROSI</name>
<dbReference type="InterPro" id="IPR008974">
    <property type="entry name" value="TRAF-like"/>
</dbReference>
<dbReference type="PANTHER" id="PTHR46162:SF40">
    <property type="entry name" value="TRAF-LIKE FAMILY PROTEIN"/>
    <property type="match status" value="1"/>
</dbReference>
<feature type="domain" description="MATH" evidence="2">
    <location>
        <begin position="67"/>
        <end position="200"/>
    </location>
</feature>
<evidence type="ECO:0000259" key="2">
    <source>
        <dbReference type="PROSITE" id="PS50144"/>
    </source>
</evidence>
<keyword evidence="4" id="KW-1185">Reference proteome</keyword>
<evidence type="ECO:0000256" key="1">
    <source>
        <dbReference type="SAM" id="MobiDB-lite"/>
    </source>
</evidence>
<comment type="caution">
    <text evidence="3">The sequence shown here is derived from an EMBL/GenBank/DDBJ whole genome shotgun (WGS) entry which is preliminary data.</text>
</comment>
<evidence type="ECO:0000313" key="4">
    <source>
        <dbReference type="Proteomes" id="UP001472677"/>
    </source>
</evidence>